<dbReference type="PROSITE" id="PS50137">
    <property type="entry name" value="DS_RBD"/>
    <property type="match status" value="1"/>
</dbReference>
<evidence type="ECO:0000259" key="2">
    <source>
        <dbReference type="PROSITE" id="PS50137"/>
    </source>
</evidence>
<keyword evidence="1" id="KW-0694">RNA-binding</keyword>
<reference evidence="3" key="1">
    <citation type="submission" date="2025-08" db="UniProtKB">
        <authorList>
            <consortium name="Ensembl"/>
        </authorList>
    </citation>
    <scope>IDENTIFICATION</scope>
</reference>
<evidence type="ECO:0000313" key="3">
    <source>
        <dbReference type="Ensembl" id="ENSNMLP00000021075.1"/>
    </source>
</evidence>
<dbReference type="GO" id="GO:0003723">
    <property type="term" value="F:RNA binding"/>
    <property type="evidence" value="ECO:0007669"/>
    <property type="project" value="UniProtKB-UniRule"/>
</dbReference>
<sequence length="95" mass="10511">MVNSPSLTFSLTTFEPTANPIECLHEIVTKWRGKPAEYSVVNVDRAFYPWVLYVRLTVAEETVVGAGHSKREAKQNAAAKVLNGLELSASVKTIY</sequence>
<dbReference type="Proteomes" id="UP000694523">
    <property type="component" value="Unplaced"/>
</dbReference>
<dbReference type="Ensembl" id="ENSNMLT00000023639.1">
    <property type="protein sequence ID" value="ENSNMLP00000021075.1"/>
    <property type="gene ID" value="ENSNMLG00000013721.1"/>
</dbReference>
<dbReference type="SMART" id="SM00358">
    <property type="entry name" value="DSRM"/>
    <property type="match status" value="1"/>
</dbReference>
<dbReference type="InterPro" id="IPR014720">
    <property type="entry name" value="dsRBD_dom"/>
</dbReference>
<dbReference type="SUPFAM" id="SSF54768">
    <property type="entry name" value="dsRNA-binding domain-like"/>
    <property type="match status" value="1"/>
</dbReference>
<reference evidence="3" key="2">
    <citation type="submission" date="2025-09" db="UniProtKB">
        <authorList>
            <consortium name="Ensembl"/>
        </authorList>
    </citation>
    <scope>IDENTIFICATION</scope>
</reference>
<keyword evidence="4" id="KW-1185">Reference proteome</keyword>
<evidence type="ECO:0000313" key="4">
    <source>
        <dbReference type="Proteomes" id="UP000694523"/>
    </source>
</evidence>
<dbReference type="AlphaFoldDB" id="A0A8C6TGC2"/>
<dbReference type="Pfam" id="PF00035">
    <property type="entry name" value="dsrm"/>
    <property type="match status" value="1"/>
</dbReference>
<proteinExistence type="predicted"/>
<protein>
    <recommendedName>
        <fullName evidence="2">DRBM domain-containing protein</fullName>
    </recommendedName>
</protein>
<name>A0A8C6TGC2_9GOBI</name>
<organism evidence="3 4">
    <name type="scientific">Neogobius melanostomus</name>
    <name type="common">round goby</name>
    <dbReference type="NCBI Taxonomy" id="47308"/>
    <lineage>
        <taxon>Eukaryota</taxon>
        <taxon>Metazoa</taxon>
        <taxon>Chordata</taxon>
        <taxon>Craniata</taxon>
        <taxon>Vertebrata</taxon>
        <taxon>Euteleostomi</taxon>
        <taxon>Actinopterygii</taxon>
        <taxon>Neopterygii</taxon>
        <taxon>Teleostei</taxon>
        <taxon>Neoteleostei</taxon>
        <taxon>Acanthomorphata</taxon>
        <taxon>Gobiaria</taxon>
        <taxon>Gobiiformes</taxon>
        <taxon>Gobioidei</taxon>
        <taxon>Gobiidae</taxon>
        <taxon>Benthophilinae</taxon>
        <taxon>Neogobiini</taxon>
        <taxon>Neogobius</taxon>
    </lineage>
</organism>
<evidence type="ECO:0000256" key="1">
    <source>
        <dbReference type="PROSITE-ProRule" id="PRU00266"/>
    </source>
</evidence>
<feature type="domain" description="DRBM" evidence="2">
    <location>
        <begin position="19"/>
        <end position="87"/>
    </location>
</feature>
<accession>A0A8C6TGC2</accession>
<dbReference type="Gene3D" id="3.30.160.20">
    <property type="match status" value="1"/>
</dbReference>